<protein>
    <recommendedName>
        <fullName evidence="5">Lipoprotein</fullName>
    </recommendedName>
</protein>
<dbReference type="PROSITE" id="PS51257">
    <property type="entry name" value="PROKAR_LIPOPROTEIN"/>
    <property type="match status" value="1"/>
</dbReference>
<organism evidence="2 4">
    <name type="scientific">Hydrogenimonas cancrithermarum</name>
    <dbReference type="NCBI Taxonomy" id="2993563"/>
    <lineage>
        <taxon>Bacteria</taxon>
        <taxon>Pseudomonadati</taxon>
        <taxon>Campylobacterota</taxon>
        <taxon>Epsilonproteobacteria</taxon>
        <taxon>Campylobacterales</taxon>
        <taxon>Hydrogenimonadaceae</taxon>
        <taxon>Hydrogenimonas</taxon>
    </lineage>
</organism>
<evidence type="ECO:0000313" key="3">
    <source>
        <dbReference type="EMBL" id="BDY12963.1"/>
    </source>
</evidence>
<dbReference type="EMBL" id="AP027370">
    <property type="protein sequence ID" value="BDY12846.1"/>
    <property type="molecule type" value="Genomic_DNA"/>
</dbReference>
<evidence type="ECO:0000313" key="4">
    <source>
        <dbReference type="Proteomes" id="UP001321445"/>
    </source>
</evidence>
<keyword evidence="1" id="KW-0732">Signal</keyword>
<proteinExistence type="predicted"/>
<feature type="signal peptide" evidence="1">
    <location>
        <begin position="1"/>
        <end position="16"/>
    </location>
</feature>
<dbReference type="RefSeq" id="WP_286336010.1">
    <property type="nucleotide sequence ID" value="NZ_AP027370.1"/>
</dbReference>
<gene>
    <name evidence="2" type="ORF">HCR_11580</name>
    <name evidence="3" type="ORF">HCR_12750</name>
</gene>
<sequence>MKALALLLTLAGWLFACPPMPDTLAIELNRAGVTLKTPPAEEVERLRKRAGARRLEIGKSQENIAQIVLVAPPPERVVTKVGSQVDLSRFFERKECMGSWDVFHACQLPPESGDAKLVRKIDEAFVRKLTGEERCECSGEDRDLCPKGGGEAASVQEPDFLKWQLRWPAPKTLRIEANIGEPGGFGSLKEARASLHRINALLKKVVYGAHFPESRDEERSREDIYWTESHPKRIDYDFGKAVGTILETLENRGYLLGLSAKDREQIAHLAEGGKLLYYLPPRCAAKTKEWRWVPDGEGGYRRIVETPAPGWKARDNNARFFIDAEGCPRYELLR</sequence>
<evidence type="ECO:0000256" key="1">
    <source>
        <dbReference type="SAM" id="SignalP"/>
    </source>
</evidence>
<evidence type="ECO:0000313" key="2">
    <source>
        <dbReference type="EMBL" id="BDY12846.1"/>
    </source>
</evidence>
<keyword evidence="4" id="KW-1185">Reference proteome</keyword>
<dbReference type="EMBL" id="AP027370">
    <property type="protein sequence ID" value="BDY12963.1"/>
    <property type="molecule type" value="Genomic_DNA"/>
</dbReference>
<reference evidence="2 4" key="1">
    <citation type="submission" date="2023-03" db="EMBL/GenBank/DDBJ databases">
        <title>Description of Hydrogenimonas sp. ISO32.</title>
        <authorList>
            <person name="Mino S."/>
            <person name="Fukazawa S."/>
            <person name="Sawabe T."/>
        </authorList>
    </citation>
    <scope>NUCLEOTIDE SEQUENCE [LARGE SCALE GENOMIC DNA]</scope>
    <source>
        <strain evidence="2 4">ISO32</strain>
    </source>
</reference>
<accession>A0ABM8FKL0</accession>
<dbReference type="Proteomes" id="UP001321445">
    <property type="component" value="Chromosome"/>
</dbReference>
<name>A0ABM8FKL0_9BACT</name>
<evidence type="ECO:0008006" key="5">
    <source>
        <dbReference type="Google" id="ProtNLM"/>
    </source>
</evidence>
<feature type="chain" id="PRO_5045028641" description="Lipoprotein" evidence="1">
    <location>
        <begin position="17"/>
        <end position="334"/>
    </location>
</feature>